<dbReference type="Proteomes" id="UP000836788">
    <property type="component" value="Chromosome 2"/>
</dbReference>
<dbReference type="InterPro" id="IPR041012">
    <property type="entry name" value="GEN_chromo"/>
</dbReference>
<dbReference type="CDD" id="cd09869">
    <property type="entry name" value="PIN_GEN1"/>
    <property type="match status" value="1"/>
</dbReference>
<keyword evidence="3" id="KW-0378">Hydrolase</keyword>
<dbReference type="GO" id="GO:0017108">
    <property type="term" value="F:5'-flap endonuclease activity"/>
    <property type="evidence" value="ECO:0007669"/>
    <property type="project" value="TreeGrafter"/>
</dbReference>
<dbReference type="SMART" id="SM00485">
    <property type="entry name" value="XPGN"/>
    <property type="match status" value="1"/>
</dbReference>
<dbReference type="InterPro" id="IPR006085">
    <property type="entry name" value="XPG_DNA_repair_N"/>
</dbReference>
<keyword evidence="4" id="KW-0496">Mitochondrion</keyword>
<dbReference type="InterPro" id="IPR006084">
    <property type="entry name" value="XPG/Rad2"/>
</dbReference>
<dbReference type="PRINTS" id="PR00853">
    <property type="entry name" value="XPGRADSUPER"/>
</dbReference>
<dbReference type="InterPro" id="IPR029060">
    <property type="entry name" value="PIN-like_dom_sf"/>
</dbReference>
<evidence type="ECO:0000313" key="7">
    <source>
        <dbReference type="EMBL" id="CAG9284351.1"/>
    </source>
</evidence>
<dbReference type="AlphaFoldDB" id="A0A8J9S686"/>
<evidence type="ECO:0000256" key="1">
    <source>
        <dbReference type="ARBA" id="ARBA00022553"/>
    </source>
</evidence>
<protein>
    <recommendedName>
        <fullName evidence="8">XPG-I domain-containing protein</fullName>
    </recommendedName>
</protein>
<dbReference type="PANTHER" id="PTHR11081:SF59">
    <property type="entry name" value="FI23547P1"/>
    <property type="match status" value="1"/>
</dbReference>
<dbReference type="SMART" id="SM00484">
    <property type="entry name" value="XPGI"/>
    <property type="match status" value="1"/>
</dbReference>
<evidence type="ECO:0000259" key="5">
    <source>
        <dbReference type="SMART" id="SM00484"/>
    </source>
</evidence>
<proteinExistence type="predicted"/>
<dbReference type="Gene3D" id="3.40.50.1010">
    <property type="entry name" value="5'-nuclease"/>
    <property type="match status" value="1"/>
</dbReference>
<evidence type="ECO:0008006" key="8">
    <source>
        <dbReference type="Google" id="ProtNLM"/>
    </source>
</evidence>
<feature type="domain" description="XPG N-terminal" evidence="6">
    <location>
        <begin position="49"/>
        <end position="131"/>
    </location>
</feature>
<dbReference type="Pfam" id="PF00752">
    <property type="entry name" value="XPG_N"/>
    <property type="match status" value="1"/>
</dbReference>
<name>A0A8J9S686_PHATR</name>
<evidence type="ECO:0000259" key="6">
    <source>
        <dbReference type="SMART" id="SM00485"/>
    </source>
</evidence>
<dbReference type="InterPro" id="IPR036279">
    <property type="entry name" value="5-3_exonuclease_C_sf"/>
</dbReference>
<evidence type="ECO:0000256" key="2">
    <source>
        <dbReference type="ARBA" id="ARBA00022722"/>
    </source>
</evidence>
<dbReference type="InterPro" id="IPR006086">
    <property type="entry name" value="XPG-I_dom"/>
</dbReference>
<dbReference type="OMA" id="TEMASID"/>
<keyword evidence="2" id="KW-0540">Nuclease</keyword>
<accession>A0A8J9S686</accession>
<dbReference type="SUPFAM" id="SSF47807">
    <property type="entry name" value="5' to 3' exonuclease, C-terminal subdomain"/>
    <property type="match status" value="1"/>
</dbReference>
<keyword evidence="1" id="KW-0597">Phosphoprotein</keyword>
<reference evidence="7" key="1">
    <citation type="submission" date="2022-02" db="EMBL/GenBank/DDBJ databases">
        <authorList>
            <person name="Giguere J D."/>
        </authorList>
    </citation>
    <scope>NUCLEOTIDE SEQUENCE</scope>
    <source>
        <strain evidence="7">CCAP 1055/1</strain>
    </source>
</reference>
<evidence type="ECO:0000256" key="3">
    <source>
        <dbReference type="ARBA" id="ARBA00022801"/>
    </source>
</evidence>
<sequence>MTVSSLWKVLDKAGCATPVGIAEFTVYDPQHYARSQEAPNEASPWNHNLGVRPSAIREQHKATTLAVDLSIWICESLTSRAMTENHANPALHLVFSRTMKLLSLGIKLIFVLEGKRRVQTAGKRDNFRNRRSGTTFWKAGEQCHDLLTRLGIPVFRAKAEGEALCALLSQRNIVDGVISNDGDCLLFGARVVYTKFSVENLVEGSVMRYDLGNLRALIDHAGDKEASDQLTGSLSLSRFDLLSFALLTGSDLAGNGLPKVGHKKAIRFIRKCQIDNPLTTEMASIDEVKSWAVAAHVRPTNLPHQTKANEKCCSRCCHIGTKHSHEKLGCEACGTAPGEPCYAFSTEDRFRKSLREKALKVIPIFEPSQVVEAYLRPNDNQLPAQLAGKTSNQIKMDPPDLNALLQLPLILKGRSQEESREYLVRSVGRLLSRAELFRKHEESDEKELMTSYRRARERPIPHKITNSMTQNGVPSYEVKWLVNATVTDNFGEGIDGYEYSTVEPCDLIANRYPVLIKEFQQAEKERMKQGDGEKLRRLDFLQSHLFLHRDPQRPSETGDAKKVKRSKHRAGFFETKEASLPKLYASSRRNNRSKRKTGDDVGHLLRYIVRSSDITQDPLGFSPIDNSKYGLLPGTSLRGHCTPSPRKNVYKSKASLHSPEGRVFCNMGGVFIEITPIISNRRTFPPRHIFIRRSSA</sequence>
<dbReference type="EMBL" id="OU594943">
    <property type="protein sequence ID" value="CAG9284351.1"/>
    <property type="molecule type" value="Genomic_DNA"/>
</dbReference>
<evidence type="ECO:0000256" key="4">
    <source>
        <dbReference type="ARBA" id="ARBA00023128"/>
    </source>
</evidence>
<dbReference type="Pfam" id="PF00867">
    <property type="entry name" value="XPG_I"/>
    <property type="match status" value="1"/>
</dbReference>
<gene>
    <name evidence="7" type="ORF">PTTT1_LOCUS25676</name>
</gene>
<dbReference type="Gene3D" id="1.10.150.20">
    <property type="entry name" value="5' to 3' exonuclease, C-terminal subdomain"/>
    <property type="match status" value="1"/>
</dbReference>
<dbReference type="Pfam" id="PF18704">
    <property type="entry name" value="Chromo_2"/>
    <property type="match status" value="1"/>
</dbReference>
<organism evidence="7">
    <name type="scientific">Phaeodactylum tricornutum</name>
    <name type="common">Diatom</name>
    <dbReference type="NCBI Taxonomy" id="2850"/>
    <lineage>
        <taxon>Eukaryota</taxon>
        <taxon>Sar</taxon>
        <taxon>Stramenopiles</taxon>
        <taxon>Ochrophyta</taxon>
        <taxon>Bacillariophyta</taxon>
        <taxon>Bacillariophyceae</taxon>
        <taxon>Bacillariophycidae</taxon>
        <taxon>Naviculales</taxon>
        <taxon>Phaeodactylaceae</taxon>
        <taxon>Phaeodactylum</taxon>
    </lineage>
</organism>
<feature type="domain" description="XPG-I" evidence="5">
    <location>
        <begin position="148"/>
        <end position="219"/>
    </location>
</feature>
<dbReference type="SUPFAM" id="SSF88723">
    <property type="entry name" value="PIN domain-like"/>
    <property type="match status" value="1"/>
</dbReference>
<dbReference type="PANTHER" id="PTHR11081">
    <property type="entry name" value="FLAP ENDONUCLEASE FAMILY MEMBER"/>
    <property type="match status" value="1"/>
</dbReference>